<dbReference type="InterPro" id="IPR013216">
    <property type="entry name" value="Methyltransf_11"/>
</dbReference>
<dbReference type="InterPro" id="IPR029063">
    <property type="entry name" value="SAM-dependent_MTases_sf"/>
</dbReference>
<dbReference type="InterPro" id="IPR007398">
    <property type="entry name" value="BioG"/>
</dbReference>
<feature type="domain" description="Methyltransferase type 11" evidence="1">
    <location>
        <begin position="274"/>
        <end position="368"/>
    </location>
</feature>
<protein>
    <submittedName>
        <fullName evidence="2">DUF452 family protein</fullName>
    </submittedName>
</protein>
<dbReference type="RefSeq" id="WP_136414492.1">
    <property type="nucleotide sequence ID" value="NZ_CP039396.1"/>
</dbReference>
<dbReference type="EMBL" id="CP039396">
    <property type="protein sequence ID" value="QCD41694.1"/>
    <property type="molecule type" value="Genomic_DNA"/>
</dbReference>
<accession>A0A4P7W1B6</accession>
<reference evidence="3" key="1">
    <citation type="submission" date="2019-02" db="EMBL/GenBank/DDBJ databases">
        <title>Isolation and identification of novel species under the genus Muribaculum.</title>
        <authorList>
            <person name="Miyake S."/>
            <person name="Ding Y."/>
            <person name="Low A."/>
            <person name="Soh M."/>
            <person name="Seedorf H."/>
        </authorList>
    </citation>
    <scope>NUCLEOTIDE SEQUENCE [LARGE SCALE GENOMIC DNA]</scope>
    <source>
        <strain evidence="3">H5</strain>
    </source>
</reference>
<gene>
    <name evidence="2" type="ORF">E7747_04980</name>
</gene>
<dbReference type="Pfam" id="PF04301">
    <property type="entry name" value="BioG"/>
    <property type="match status" value="1"/>
</dbReference>
<evidence type="ECO:0000259" key="1">
    <source>
        <dbReference type="Pfam" id="PF08241"/>
    </source>
</evidence>
<dbReference type="PANTHER" id="PTHR43591">
    <property type="entry name" value="METHYLTRANSFERASE"/>
    <property type="match status" value="1"/>
</dbReference>
<dbReference type="PANTHER" id="PTHR43591:SF99">
    <property type="entry name" value="OS06G0646000 PROTEIN"/>
    <property type="match status" value="1"/>
</dbReference>
<evidence type="ECO:0000313" key="3">
    <source>
        <dbReference type="Proteomes" id="UP000297149"/>
    </source>
</evidence>
<dbReference type="CDD" id="cd02440">
    <property type="entry name" value="AdoMet_MTases"/>
    <property type="match status" value="1"/>
</dbReference>
<evidence type="ECO:0000313" key="2">
    <source>
        <dbReference type="EMBL" id="QCD41694.1"/>
    </source>
</evidence>
<keyword evidence="3" id="KW-1185">Reference proteome</keyword>
<dbReference type="GO" id="GO:0008757">
    <property type="term" value="F:S-adenosylmethionine-dependent methyltransferase activity"/>
    <property type="evidence" value="ECO:0007669"/>
    <property type="project" value="InterPro"/>
</dbReference>
<dbReference type="AlphaFoldDB" id="A0A4P7W1B6"/>
<sequence length="474" mass="52973">MKFHVFPAKDNSSHDRALLIFAGWGMDEKPFSRLHLPGYHIIVIWDYRDNRFPDRLERTMETFGEIAVIAWSFGVPAATDFLLSHRSLPVTARIAVNGTMHPVNNQKGISEDIFRGTLEGLDEKSLSKFYLRMCGSGAAMRLFSETLPDRSPSELREELTAIADRRTVAPHGLWERAVISSDDRIIPPDNQIQAWREEAIETIRIDGPHLPNFNRLFQSLLTEKGLVAEKFTRAETTYDDNAIVQREIAERLCSFASEALKEISTGASCPMDVLEIGCGTGLTTRMLCRATGLDKIEVWDLHIPSSIQESMPDVRLSARECDAEIEIRRLPSESLDMIFSASTMQWFNSPKTFMSECARVLRKGGYAILSTFGPGTMTEIGSLLNSRRHYPSVDALRSMLPDGCAVISLISGTRTILFETPADAMRHVKLTGVNALSSRHGSISARTILSSYPLTPTGQAPVTYEPVYIVFRKI</sequence>
<proteinExistence type="predicted"/>
<dbReference type="KEGG" id="ddb:E7747_04980"/>
<dbReference type="Proteomes" id="UP000297149">
    <property type="component" value="Chromosome"/>
</dbReference>
<dbReference type="Gene3D" id="3.40.50.150">
    <property type="entry name" value="Vaccinia Virus protein VP39"/>
    <property type="match status" value="1"/>
</dbReference>
<organism evidence="2 3">
    <name type="scientific">Duncaniella dubosii</name>
    <dbReference type="NCBI Taxonomy" id="2518971"/>
    <lineage>
        <taxon>Bacteria</taxon>
        <taxon>Pseudomonadati</taxon>
        <taxon>Bacteroidota</taxon>
        <taxon>Bacteroidia</taxon>
        <taxon>Bacteroidales</taxon>
        <taxon>Muribaculaceae</taxon>
        <taxon>Duncaniella</taxon>
    </lineage>
</organism>
<name>A0A4P7W1B6_9BACT</name>
<dbReference type="SUPFAM" id="SSF53335">
    <property type="entry name" value="S-adenosyl-L-methionine-dependent methyltransferases"/>
    <property type="match status" value="1"/>
</dbReference>
<dbReference type="Pfam" id="PF08241">
    <property type="entry name" value="Methyltransf_11"/>
    <property type="match status" value="1"/>
</dbReference>